<evidence type="ECO:0000256" key="2">
    <source>
        <dbReference type="ARBA" id="ARBA00023002"/>
    </source>
</evidence>
<dbReference type="eggNOG" id="KOG2250">
    <property type="taxonomic scope" value="Eukaryota"/>
</dbReference>
<dbReference type="InterPro" id="IPR016211">
    <property type="entry name" value="Glu/Phe/Leu/Val/Trp_DH_bac/arc"/>
</dbReference>
<dbReference type="GO" id="GO:0016639">
    <property type="term" value="F:oxidoreductase activity, acting on the CH-NH2 group of donors, NAD or NADP as acceptor"/>
    <property type="evidence" value="ECO:0007669"/>
    <property type="project" value="InterPro"/>
</dbReference>
<feature type="domain" description="Glutamate/phenylalanine/leucine/valine/L-tryptophan dehydrogenase C-terminal" evidence="5">
    <location>
        <begin position="322"/>
        <end position="560"/>
    </location>
</feature>
<dbReference type="VEuPathDB" id="FungiDB:AMAG_13227"/>
<dbReference type="GO" id="GO:0006520">
    <property type="term" value="P:amino acid metabolic process"/>
    <property type="evidence" value="ECO:0007669"/>
    <property type="project" value="InterPro"/>
</dbReference>
<dbReference type="STRING" id="578462.A0A0L0T081"/>
<dbReference type="InterPro" id="IPR036291">
    <property type="entry name" value="NAD(P)-bd_dom_sf"/>
</dbReference>
<keyword evidence="2" id="KW-0560">Oxidoreductase</keyword>
<evidence type="ECO:0000256" key="3">
    <source>
        <dbReference type="ARBA" id="ARBA00023027"/>
    </source>
</evidence>
<reference evidence="6 7" key="1">
    <citation type="submission" date="2009-11" db="EMBL/GenBank/DDBJ databases">
        <title>Annotation of Allomyces macrogynus ATCC 38327.</title>
        <authorList>
            <consortium name="The Broad Institute Genome Sequencing Platform"/>
            <person name="Russ C."/>
            <person name="Cuomo C."/>
            <person name="Burger G."/>
            <person name="Gray M.W."/>
            <person name="Holland P.W.H."/>
            <person name="King N."/>
            <person name="Lang F.B.F."/>
            <person name="Roger A.J."/>
            <person name="Ruiz-Trillo I."/>
            <person name="Young S.K."/>
            <person name="Zeng Q."/>
            <person name="Gargeya S."/>
            <person name="Fitzgerald M."/>
            <person name="Haas B."/>
            <person name="Abouelleil A."/>
            <person name="Alvarado L."/>
            <person name="Arachchi H.M."/>
            <person name="Berlin A."/>
            <person name="Chapman S.B."/>
            <person name="Gearin G."/>
            <person name="Goldberg J."/>
            <person name="Griggs A."/>
            <person name="Gujja S."/>
            <person name="Hansen M."/>
            <person name="Heiman D."/>
            <person name="Howarth C."/>
            <person name="Larimer J."/>
            <person name="Lui A."/>
            <person name="MacDonald P.J.P."/>
            <person name="McCowen C."/>
            <person name="Montmayeur A."/>
            <person name="Murphy C."/>
            <person name="Neiman D."/>
            <person name="Pearson M."/>
            <person name="Priest M."/>
            <person name="Roberts A."/>
            <person name="Saif S."/>
            <person name="Shea T."/>
            <person name="Sisk P."/>
            <person name="Stolte C."/>
            <person name="Sykes S."/>
            <person name="Wortman J."/>
            <person name="Nusbaum C."/>
            <person name="Birren B."/>
        </authorList>
    </citation>
    <scope>NUCLEOTIDE SEQUENCE [LARGE SCALE GENOMIC DNA]</scope>
    <source>
        <strain evidence="6 7">ATCC 38327</strain>
    </source>
</reference>
<dbReference type="InterPro" id="IPR046346">
    <property type="entry name" value="Aminoacid_DH-like_N_sf"/>
</dbReference>
<dbReference type="Gene3D" id="3.40.50.720">
    <property type="entry name" value="NAD(P)-binding Rossmann-like Domain"/>
    <property type="match status" value="1"/>
</dbReference>
<reference evidence="7" key="2">
    <citation type="submission" date="2009-11" db="EMBL/GenBank/DDBJ databases">
        <title>The Genome Sequence of Allomyces macrogynus strain ATCC 38327.</title>
        <authorList>
            <consortium name="The Broad Institute Genome Sequencing Platform"/>
            <person name="Russ C."/>
            <person name="Cuomo C."/>
            <person name="Shea T."/>
            <person name="Young S.K."/>
            <person name="Zeng Q."/>
            <person name="Koehrsen M."/>
            <person name="Haas B."/>
            <person name="Borodovsky M."/>
            <person name="Guigo R."/>
            <person name="Alvarado L."/>
            <person name="Berlin A."/>
            <person name="Borenstein D."/>
            <person name="Chen Z."/>
            <person name="Engels R."/>
            <person name="Freedman E."/>
            <person name="Gellesch M."/>
            <person name="Goldberg J."/>
            <person name="Griggs A."/>
            <person name="Gujja S."/>
            <person name="Heiman D."/>
            <person name="Hepburn T."/>
            <person name="Howarth C."/>
            <person name="Jen D."/>
            <person name="Larson L."/>
            <person name="Lewis B."/>
            <person name="Mehta T."/>
            <person name="Park D."/>
            <person name="Pearson M."/>
            <person name="Roberts A."/>
            <person name="Saif S."/>
            <person name="Shenoy N."/>
            <person name="Sisk P."/>
            <person name="Stolte C."/>
            <person name="Sykes S."/>
            <person name="Walk T."/>
            <person name="White J."/>
            <person name="Yandava C."/>
            <person name="Burger G."/>
            <person name="Gray M.W."/>
            <person name="Holland P.W.H."/>
            <person name="King N."/>
            <person name="Lang F.B.F."/>
            <person name="Roger A.J."/>
            <person name="Ruiz-Trillo I."/>
            <person name="Lander E."/>
            <person name="Nusbaum C."/>
        </authorList>
    </citation>
    <scope>NUCLEOTIDE SEQUENCE [LARGE SCALE GENOMIC DNA]</scope>
    <source>
        <strain evidence="7">ATCC 38327</strain>
    </source>
</reference>
<dbReference type="PANTHER" id="PTHR42722:SF1">
    <property type="entry name" value="VALINE DEHYDROGENASE"/>
    <property type="match status" value="1"/>
</dbReference>
<evidence type="ECO:0000259" key="5">
    <source>
        <dbReference type="SMART" id="SM00839"/>
    </source>
</evidence>
<gene>
    <name evidence="6" type="ORF">AMAG_13227</name>
</gene>
<dbReference type="EMBL" id="GG745355">
    <property type="protein sequence ID" value="KNE68055.1"/>
    <property type="molecule type" value="Genomic_DNA"/>
</dbReference>
<keyword evidence="7" id="KW-1185">Reference proteome</keyword>
<organism evidence="6 7">
    <name type="scientific">Allomyces macrogynus (strain ATCC 38327)</name>
    <name type="common">Allomyces javanicus var. macrogynus</name>
    <dbReference type="NCBI Taxonomy" id="578462"/>
    <lineage>
        <taxon>Eukaryota</taxon>
        <taxon>Fungi</taxon>
        <taxon>Fungi incertae sedis</taxon>
        <taxon>Blastocladiomycota</taxon>
        <taxon>Blastocladiomycetes</taxon>
        <taxon>Blastocladiales</taxon>
        <taxon>Blastocladiaceae</taxon>
        <taxon>Allomyces</taxon>
    </lineage>
</organism>
<dbReference type="InterPro" id="IPR006097">
    <property type="entry name" value="Glu/Leu/Phe/Val/Trp_DH_dimer"/>
</dbReference>
<dbReference type="AlphaFoldDB" id="A0A0L0T081"/>
<accession>A0A0L0T081</accession>
<dbReference type="Pfam" id="PF00208">
    <property type="entry name" value="ELFV_dehydrog"/>
    <property type="match status" value="1"/>
</dbReference>
<name>A0A0L0T081_ALLM3</name>
<feature type="region of interest" description="Disordered" evidence="4">
    <location>
        <begin position="62"/>
        <end position="85"/>
    </location>
</feature>
<evidence type="ECO:0000313" key="7">
    <source>
        <dbReference type="Proteomes" id="UP000054350"/>
    </source>
</evidence>
<dbReference type="SUPFAM" id="SSF53223">
    <property type="entry name" value="Aminoacid dehydrogenase-like, N-terminal domain"/>
    <property type="match status" value="1"/>
</dbReference>
<protein>
    <recommendedName>
        <fullName evidence="5">Glutamate/phenylalanine/leucine/valine/L-tryptophan dehydrogenase C-terminal domain-containing protein</fullName>
    </recommendedName>
</protein>
<dbReference type="SUPFAM" id="SSF51735">
    <property type="entry name" value="NAD(P)-binding Rossmann-fold domains"/>
    <property type="match status" value="1"/>
</dbReference>
<comment type="similarity">
    <text evidence="1">Belongs to the Glu/Leu/Phe/Val dehydrogenases family.</text>
</comment>
<dbReference type="OrthoDB" id="6718861at2759"/>
<dbReference type="Pfam" id="PF02812">
    <property type="entry name" value="ELFV_dehydrog_N"/>
    <property type="match status" value="1"/>
</dbReference>
<dbReference type="PANTHER" id="PTHR42722">
    <property type="entry name" value="LEUCINE DEHYDROGENASE"/>
    <property type="match status" value="1"/>
</dbReference>
<dbReference type="SMART" id="SM00839">
    <property type="entry name" value="ELFV_dehydrog"/>
    <property type="match status" value="1"/>
</dbReference>
<dbReference type="Gene3D" id="3.40.50.10860">
    <property type="entry name" value="Leucine Dehydrogenase, chain A, domain 1"/>
    <property type="match status" value="1"/>
</dbReference>
<keyword evidence="3" id="KW-0520">NAD</keyword>
<sequence length="589" mass="63143">MTEPSDDGRSHLLQIINSNGSSLFLGQALVLFAAMGGKLKEIGPAVRDFSFLSACCLRQRRRSPPASTPNANPHHDLSTMTTTTTAAAPTISPAEPLFPTAAAFMKQTPDAIVAALLARNIWAFSITYHPAVSGPVGLARDAGVFMPARVGQGQFYASHAAVVNLIPWLEEDMLAGRDFDKHEGIFVSVGRKSRVLMSAFVYNTVRGPGAGGVRHCIYDTVESLFRDGLRLSRGMAQKTALAGIWWGGAKGCMARNSGTGLSSTDDATARQIVFEEYGEFITQLKGCFVTAGDAGVNRPDMIHLYSRTRFATTIPRSLGGSGSPAPPTARGVLRGLEAAFTFLAEQSGMDAKMGPELLRKATVLVQGFGHVGSNLVHDLVHLAGVKKVVVAHVEVEKILPGIDRVKAYPADRVEFVSVPRGDHMVLTMPGVDAVCPCATGGGLNAETVPKIQAKIVCGAANNQLLDVKITADALSARGIIYVPDFLVNRMGIVHCADEAAGYIVPDDDLLLRHLGYDWEQSIYNTTLRVLRTATVARDTTQAIALREADARMKEPHPIWGHRGAKIIAGLVHGDDWVRYAQGEGMVDEE</sequence>
<evidence type="ECO:0000256" key="4">
    <source>
        <dbReference type="SAM" id="MobiDB-lite"/>
    </source>
</evidence>
<dbReference type="Proteomes" id="UP000054350">
    <property type="component" value="Unassembled WGS sequence"/>
</dbReference>
<dbReference type="InterPro" id="IPR006096">
    <property type="entry name" value="Glu/Leu/Phe/Val/Trp_DH_C"/>
</dbReference>
<evidence type="ECO:0000313" key="6">
    <source>
        <dbReference type="EMBL" id="KNE68055.1"/>
    </source>
</evidence>
<evidence type="ECO:0000256" key="1">
    <source>
        <dbReference type="ARBA" id="ARBA00006382"/>
    </source>
</evidence>
<proteinExistence type="inferred from homology"/>